<dbReference type="Pfam" id="PF00531">
    <property type="entry name" value="Death"/>
    <property type="match status" value="1"/>
</dbReference>
<evidence type="ECO:0000259" key="9">
    <source>
        <dbReference type="PROSITE" id="PS50050"/>
    </source>
</evidence>
<feature type="domain" description="Death" evidence="8">
    <location>
        <begin position="301"/>
        <end position="383"/>
    </location>
</feature>
<keyword evidence="5" id="KW-0325">Glycoprotein</keyword>
<dbReference type="RefSeq" id="XP_013992043.1">
    <property type="nucleotide sequence ID" value="XM_014136568.2"/>
</dbReference>
<dbReference type="KEGG" id="sasa:106567387"/>
<feature type="disulfide bond" evidence="6">
    <location>
        <begin position="68"/>
        <end position="83"/>
    </location>
</feature>
<dbReference type="InterPro" id="IPR001368">
    <property type="entry name" value="TNFR/NGFR_Cys_rich_reg"/>
</dbReference>
<proteinExistence type="predicted"/>
<dbReference type="InterPro" id="IPR011029">
    <property type="entry name" value="DEATH-like_dom_sf"/>
</dbReference>
<dbReference type="PANTHER" id="PTHR47220">
    <property type="entry name" value="TUMOR NECROSIS FACTOR RECEPTOR SUPERFAMILY MEMBER 25"/>
    <property type="match status" value="1"/>
</dbReference>
<evidence type="ECO:0000256" key="7">
    <source>
        <dbReference type="SAM" id="Phobius"/>
    </source>
</evidence>
<keyword evidence="7" id="KW-0472">Membrane</keyword>
<dbReference type="AlphaFoldDB" id="A0A1S3LM34"/>
<keyword evidence="1" id="KW-0053">Apoptosis</keyword>
<accession>A0A1S3LM34</accession>
<keyword evidence="2" id="KW-0732">Signal</keyword>
<evidence type="ECO:0000256" key="1">
    <source>
        <dbReference type="ARBA" id="ARBA00022703"/>
    </source>
</evidence>
<organism evidence="10 11">
    <name type="scientific">Salmo salar</name>
    <name type="common">Atlantic salmon</name>
    <dbReference type="NCBI Taxonomy" id="8030"/>
    <lineage>
        <taxon>Eukaryota</taxon>
        <taxon>Metazoa</taxon>
        <taxon>Chordata</taxon>
        <taxon>Craniata</taxon>
        <taxon>Vertebrata</taxon>
        <taxon>Euteleostomi</taxon>
        <taxon>Actinopterygii</taxon>
        <taxon>Neopterygii</taxon>
        <taxon>Teleostei</taxon>
        <taxon>Protacanthopterygii</taxon>
        <taxon>Salmoniformes</taxon>
        <taxon>Salmonidae</taxon>
        <taxon>Salmoninae</taxon>
        <taxon>Salmo</taxon>
    </lineage>
</organism>
<name>A0A1S3LM34_SALSA</name>
<evidence type="ECO:0000313" key="10">
    <source>
        <dbReference type="Proteomes" id="UP001652741"/>
    </source>
</evidence>
<dbReference type="PaxDb" id="8030-ENSSSAP00000087819"/>
<keyword evidence="7" id="KW-1133">Transmembrane helix</keyword>
<keyword evidence="7" id="KW-0812">Transmembrane</keyword>
<keyword evidence="3" id="KW-0677">Repeat</keyword>
<dbReference type="GeneID" id="106567387"/>
<evidence type="ECO:0000256" key="3">
    <source>
        <dbReference type="ARBA" id="ARBA00022737"/>
    </source>
</evidence>
<dbReference type="PROSITE" id="PS51257">
    <property type="entry name" value="PROKAR_LIPOPROTEIN"/>
    <property type="match status" value="1"/>
</dbReference>
<comment type="caution">
    <text evidence="6">Lacks conserved residue(s) required for the propagation of feature annotation.</text>
</comment>
<sequence length="399" mass="45119">MRDANDCLHLIISIIFKMWFCVLVLTLACLDSTQSCTEEVLKNDPESSCNKCPAGFHKETNTSKCRKCIGQTFTAIVNELSTCHRCKKCDIGVSQEEKKGCEPKSDIVCGCKEGFYPTNLNKDLYCESCSKCKNCSLCSVCKSDFNKDELKRCQPCQTKECTTTSTPKLPKPTPNPAIIKNPDTSHLLYTMMYVLLVFLVTTLLMASLLVLTKGGWREHGCCANPEKKLQLPTRDTSANDHLHHQPNYPTSLTLNITEGIPMMTLAHSAAKTEFDPLVTPLLPDRESRVPRQDTQEEHWPATVLYAIIKEVPLRRWKEFLRVLSLTDRQLERVELEPGLGSIERQYQMLRLWSQGPTACLEDVYSALLYMDLAGCAYQLQDCLEQLQWRATTNDITTVS</sequence>
<dbReference type="Bgee" id="ENSSSAG00000069921">
    <property type="expression patterns" value="Expressed in pharyngeal gill"/>
</dbReference>
<dbReference type="PROSITE" id="PS00652">
    <property type="entry name" value="TNFR_NGFR_1"/>
    <property type="match status" value="1"/>
</dbReference>
<dbReference type="InterPro" id="IPR022329">
    <property type="entry name" value="TNFR_25"/>
</dbReference>
<dbReference type="STRING" id="8030.ENSSSAP00000087819"/>
<dbReference type="GO" id="GO:0007165">
    <property type="term" value="P:signal transduction"/>
    <property type="evidence" value="ECO:0007669"/>
    <property type="project" value="InterPro"/>
</dbReference>
<evidence type="ECO:0000256" key="5">
    <source>
        <dbReference type="ARBA" id="ARBA00023180"/>
    </source>
</evidence>
<dbReference type="PROSITE" id="PS50017">
    <property type="entry name" value="DEATH_DOMAIN"/>
    <property type="match status" value="1"/>
</dbReference>
<keyword evidence="4 6" id="KW-1015">Disulfide bond</keyword>
<dbReference type="SUPFAM" id="SSF57586">
    <property type="entry name" value="TNF receptor-like"/>
    <property type="match status" value="2"/>
</dbReference>
<evidence type="ECO:0000256" key="6">
    <source>
        <dbReference type="PROSITE-ProRule" id="PRU00206"/>
    </source>
</evidence>
<dbReference type="InterPro" id="IPR000488">
    <property type="entry name" value="Death_dom"/>
</dbReference>
<dbReference type="PROSITE" id="PS50050">
    <property type="entry name" value="TNFR_NGFR_2"/>
    <property type="match status" value="1"/>
</dbReference>
<dbReference type="Proteomes" id="UP001652741">
    <property type="component" value="Chromosome ssa13"/>
</dbReference>
<evidence type="ECO:0000256" key="2">
    <source>
        <dbReference type="ARBA" id="ARBA00022729"/>
    </source>
</evidence>
<protein>
    <submittedName>
        <fullName evidence="11">Tumor necrosis factor receptor superfamily member 1A</fullName>
    </submittedName>
</protein>
<dbReference type="PANTHER" id="PTHR47220:SF1">
    <property type="entry name" value="TUMOR NECROSIS FACTOR RECEPTOR SUPERFAMILY MEMBER 25"/>
    <property type="match status" value="1"/>
</dbReference>
<dbReference type="GO" id="GO:0005886">
    <property type="term" value="C:plasma membrane"/>
    <property type="evidence" value="ECO:0007669"/>
    <property type="project" value="TreeGrafter"/>
</dbReference>
<feature type="transmembrane region" description="Helical" evidence="7">
    <location>
        <begin position="7"/>
        <end position="28"/>
    </location>
</feature>
<dbReference type="OrthoDB" id="9940478at2759"/>
<dbReference type="Gene3D" id="1.10.533.10">
    <property type="entry name" value="Death Domain, Fas"/>
    <property type="match status" value="1"/>
</dbReference>
<evidence type="ECO:0000313" key="11">
    <source>
        <dbReference type="RefSeq" id="XP_013992043.1"/>
    </source>
</evidence>
<gene>
    <name evidence="11" type="primary">LOC106567387</name>
</gene>
<reference evidence="11" key="1">
    <citation type="submission" date="2025-08" db="UniProtKB">
        <authorList>
            <consortium name="RefSeq"/>
        </authorList>
    </citation>
    <scope>IDENTIFICATION</scope>
</reference>
<dbReference type="Gene3D" id="2.10.50.10">
    <property type="entry name" value="Tumor Necrosis Factor Receptor, subunit A, domain 2"/>
    <property type="match status" value="1"/>
</dbReference>
<feature type="repeat" description="TNFR-Cys" evidence="6">
    <location>
        <begin position="67"/>
        <end position="109"/>
    </location>
</feature>
<dbReference type="GO" id="GO:0006915">
    <property type="term" value="P:apoptotic process"/>
    <property type="evidence" value="ECO:0007669"/>
    <property type="project" value="UniProtKB-KW"/>
</dbReference>
<feature type="transmembrane region" description="Helical" evidence="7">
    <location>
        <begin position="187"/>
        <end position="211"/>
    </location>
</feature>
<feature type="domain" description="TNFR-Cys" evidence="9">
    <location>
        <begin position="67"/>
        <end position="109"/>
    </location>
</feature>
<evidence type="ECO:0000256" key="4">
    <source>
        <dbReference type="ARBA" id="ARBA00023157"/>
    </source>
</evidence>
<keyword evidence="10" id="KW-1185">Reference proteome</keyword>
<dbReference type="SUPFAM" id="SSF47986">
    <property type="entry name" value="DEATH domain"/>
    <property type="match status" value="1"/>
</dbReference>
<evidence type="ECO:0000259" key="8">
    <source>
        <dbReference type="PROSITE" id="PS50017"/>
    </source>
</evidence>
<keyword evidence="11" id="KW-0675">Receptor</keyword>